<protein>
    <submittedName>
        <fullName evidence="1">Ribonuclease J</fullName>
    </submittedName>
</protein>
<sequence>MVNPPANIDVLLLVVANLAGRKPCRSEAALEHEFAELFRRRRGRVFVAWSAQNVDRTVSLYHACLRTDRTLVIDLYTEEVLSALSRYGRLPQPGWLEPQSCLQASHARMYRHRQQGEMLSEFARSGLAAARTSRNVDVEPLFRPKR</sequence>
<name>A0A1C3XUI3_9BRAD</name>
<gene>
    <name evidence="1" type="ORF">GA0061098_10606</name>
</gene>
<evidence type="ECO:0000313" key="1">
    <source>
        <dbReference type="EMBL" id="SCB55908.1"/>
    </source>
</evidence>
<evidence type="ECO:0000313" key="2">
    <source>
        <dbReference type="Proteomes" id="UP000199184"/>
    </source>
</evidence>
<dbReference type="AlphaFoldDB" id="A0A1C3XUI3"/>
<keyword evidence="2" id="KW-1185">Reference proteome</keyword>
<proteinExistence type="predicted"/>
<organism evidence="1 2">
    <name type="scientific">Bradyrhizobium shewense</name>
    <dbReference type="NCBI Taxonomy" id="1761772"/>
    <lineage>
        <taxon>Bacteria</taxon>
        <taxon>Pseudomonadati</taxon>
        <taxon>Pseudomonadota</taxon>
        <taxon>Alphaproteobacteria</taxon>
        <taxon>Hyphomicrobiales</taxon>
        <taxon>Nitrobacteraceae</taxon>
        <taxon>Bradyrhizobium</taxon>
    </lineage>
</organism>
<dbReference type="InterPro" id="IPR042173">
    <property type="entry name" value="RNase_J_2"/>
</dbReference>
<dbReference type="EMBL" id="FMAI01000060">
    <property type="protein sequence ID" value="SCB55908.1"/>
    <property type="molecule type" value="Genomic_DNA"/>
</dbReference>
<reference evidence="2" key="1">
    <citation type="submission" date="2016-08" db="EMBL/GenBank/DDBJ databases">
        <authorList>
            <person name="Varghese N."/>
            <person name="Submissions Spin"/>
        </authorList>
    </citation>
    <scope>NUCLEOTIDE SEQUENCE [LARGE SCALE GENOMIC DNA]</scope>
    <source>
        <strain evidence="2">ERR11</strain>
    </source>
</reference>
<dbReference type="Proteomes" id="UP000199184">
    <property type="component" value="Unassembled WGS sequence"/>
</dbReference>
<accession>A0A1C3XUI3</accession>
<dbReference type="Gene3D" id="3.40.50.10710">
    <property type="entry name" value="Metallo-hydrolase/oxidoreductase"/>
    <property type="match status" value="1"/>
</dbReference>